<feature type="domain" description="Heterokaryon incompatibility" evidence="2">
    <location>
        <begin position="32"/>
        <end position="118"/>
    </location>
</feature>
<dbReference type="PANTHER" id="PTHR10622">
    <property type="entry name" value="HET DOMAIN-CONTAINING PROTEIN"/>
    <property type="match status" value="1"/>
</dbReference>
<evidence type="ECO:0000256" key="1">
    <source>
        <dbReference type="SAM" id="SignalP"/>
    </source>
</evidence>
<dbReference type="STRING" id="1388766.A0A017SMA9"/>
<dbReference type="Proteomes" id="UP000019804">
    <property type="component" value="Unassembled WGS sequence"/>
</dbReference>
<dbReference type="EMBL" id="KK088415">
    <property type="protein sequence ID" value="EYE97779.1"/>
    <property type="molecule type" value="Genomic_DNA"/>
</dbReference>
<dbReference type="Pfam" id="PF06985">
    <property type="entry name" value="HET"/>
    <property type="match status" value="1"/>
</dbReference>
<dbReference type="OrthoDB" id="674604at2759"/>
<reference evidence="5" key="1">
    <citation type="journal article" date="2014" name="Nat. Commun.">
        <title>Genomic adaptations of the halophilic Dead Sea filamentous fungus Eurotium rubrum.</title>
        <authorList>
            <person name="Kis-Papo T."/>
            <person name="Weig A.R."/>
            <person name="Riley R."/>
            <person name="Persoh D."/>
            <person name="Salamov A."/>
            <person name="Sun H."/>
            <person name="Lipzen A."/>
            <person name="Wasser S.P."/>
            <person name="Rambold G."/>
            <person name="Grigoriev I.V."/>
            <person name="Nevo E."/>
        </authorList>
    </citation>
    <scope>NUCLEOTIDE SEQUENCE [LARGE SCALE GENOMIC DNA]</scope>
    <source>
        <strain evidence="5">CBS 135680</strain>
    </source>
</reference>
<keyword evidence="1" id="KW-0732">Signal</keyword>
<evidence type="ECO:0000313" key="4">
    <source>
        <dbReference type="EMBL" id="EYE97779.1"/>
    </source>
</evidence>
<evidence type="ECO:0000259" key="3">
    <source>
        <dbReference type="Pfam" id="PF26640"/>
    </source>
</evidence>
<name>A0A017SMA9_ASPRC</name>
<evidence type="ECO:0000313" key="5">
    <source>
        <dbReference type="Proteomes" id="UP000019804"/>
    </source>
</evidence>
<evidence type="ECO:0000259" key="2">
    <source>
        <dbReference type="Pfam" id="PF06985"/>
    </source>
</evidence>
<accession>A0A017SMA9</accession>
<dbReference type="RefSeq" id="XP_040641467.1">
    <property type="nucleotide sequence ID" value="XM_040787100.1"/>
</dbReference>
<proteinExistence type="predicted"/>
<gene>
    <name evidence="4" type="ORF">EURHEDRAFT_529248</name>
</gene>
<feature type="signal peptide" evidence="1">
    <location>
        <begin position="1"/>
        <end position="16"/>
    </location>
</feature>
<dbReference type="HOGENOM" id="CLU_000288_138_11_1"/>
<dbReference type="AlphaFoldDB" id="A0A017SMA9"/>
<feature type="chain" id="PRO_5001496122" evidence="1">
    <location>
        <begin position="17"/>
        <end position="452"/>
    </location>
</feature>
<sequence>MSDYIATLCFPVLCLASTFELEEFPANRIPPYAILSHTWDTEEVTYDDFQHNTTDKTKKPSWSKVQGSCHCTMSDGLEYVWIDSCCVNKSSSAELSESLNSMYAWYEKAQFCYAYLNDVPAACNPNQPGSAFEHSKWFTRGWTLQKLLAPVNILFFSRDWTEIDILIHRKPLELASIARRMSWAAHRETTRPEDIAYCLMGVFSVKMPMLYGEGAEKAFLRLQEEIMKQSDDHTIFAWVDRDASWLSLRGLLATSPSMFAGYEYVAALDCPSPPRYEDTSFLAIFLRRLSTVDEQYARVKVDRLAEVHERGPMQTIYVRQKIAIPDLGGIFRSHFLQLRGLSGNRYRIMNVLAPIEAKRPANLTSTRAASSDYQFPRTFRMTKGLDNHLLCSVVIERMGGPALIMMLGTQEGFTVGFDAIDVQDPGKFDFDDFETIRQIYEPKQSWKLDHIG</sequence>
<dbReference type="GeneID" id="63702224"/>
<dbReference type="Pfam" id="PF26640">
    <property type="entry name" value="DUF8212"/>
    <property type="match status" value="1"/>
</dbReference>
<dbReference type="InterPro" id="IPR010730">
    <property type="entry name" value="HET"/>
</dbReference>
<protein>
    <submittedName>
        <fullName evidence="4">HET-domain-containing protein</fullName>
    </submittedName>
</protein>
<dbReference type="InterPro" id="IPR058525">
    <property type="entry name" value="DUF8212"/>
</dbReference>
<keyword evidence="5" id="KW-1185">Reference proteome</keyword>
<organism evidence="4 5">
    <name type="scientific">Aspergillus ruber (strain CBS 135680)</name>
    <dbReference type="NCBI Taxonomy" id="1388766"/>
    <lineage>
        <taxon>Eukaryota</taxon>
        <taxon>Fungi</taxon>
        <taxon>Dikarya</taxon>
        <taxon>Ascomycota</taxon>
        <taxon>Pezizomycotina</taxon>
        <taxon>Eurotiomycetes</taxon>
        <taxon>Eurotiomycetidae</taxon>
        <taxon>Eurotiales</taxon>
        <taxon>Aspergillaceae</taxon>
        <taxon>Aspergillus</taxon>
        <taxon>Aspergillus subgen. Aspergillus</taxon>
    </lineage>
</organism>
<dbReference type="PANTHER" id="PTHR10622:SF10">
    <property type="entry name" value="HET DOMAIN-CONTAINING PROTEIN"/>
    <property type="match status" value="1"/>
</dbReference>
<feature type="domain" description="DUF8212" evidence="3">
    <location>
        <begin position="217"/>
        <end position="242"/>
    </location>
</feature>